<keyword evidence="1" id="KW-0812">Transmembrane</keyword>
<feature type="transmembrane region" description="Helical" evidence="1">
    <location>
        <begin position="71"/>
        <end position="90"/>
    </location>
</feature>
<comment type="caution">
    <text evidence="2">The sequence shown here is derived from an EMBL/GenBank/DDBJ whole genome shotgun (WGS) entry which is preliminary data.</text>
</comment>
<keyword evidence="3" id="KW-1185">Reference proteome</keyword>
<reference evidence="2 3" key="1">
    <citation type="journal article" date="2011" name="J. Bacteriol.">
        <title>Genome sequence of 'Pedosphaera parvula' Ellin514, an aerobic Verrucomicrobial isolate from pasture soil.</title>
        <authorList>
            <person name="Kant R."/>
            <person name="van Passel M.W."/>
            <person name="Sangwan P."/>
            <person name="Palva A."/>
            <person name="Lucas S."/>
            <person name="Copeland A."/>
            <person name="Lapidus A."/>
            <person name="Glavina Del Rio T."/>
            <person name="Dalin E."/>
            <person name="Tice H."/>
            <person name="Bruce D."/>
            <person name="Goodwin L."/>
            <person name="Pitluck S."/>
            <person name="Chertkov O."/>
            <person name="Larimer F.W."/>
            <person name="Land M.L."/>
            <person name="Hauser L."/>
            <person name="Brettin T.S."/>
            <person name="Detter J.C."/>
            <person name="Han S."/>
            <person name="de Vos W.M."/>
            <person name="Janssen P.H."/>
            <person name="Smidt H."/>
        </authorList>
    </citation>
    <scope>NUCLEOTIDE SEQUENCE [LARGE SCALE GENOMIC DNA]</scope>
    <source>
        <strain evidence="2 3">Ellin514</strain>
    </source>
</reference>
<dbReference type="Proteomes" id="UP000003688">
    <property type="component" value="Unassembled WGS sequence"/>
</dbReference>
<dbReference type="EMBL" id="ABOX02000021">
    <property type="protein sequence ID" value="EEF60056.1"/>
    <property type="molecule type" value="Genomic_DNA"/>
</dbReference>
<accession>B9XJJ5</accession>
<organism evidence="2 3">
    <name type="scientific">Pedosphaera parvula (strain Ellin514)</name>
    <dbReference type="NCBI Taxonomy" id="320771"/>
    <lineage>
        <taxon>Bacteria</taxon>
        <taxon>Pseudomonadati</taxon>
        <taxon>Verrucomicrobiota</taxon>
        <taxon>Pedosphaerae</taxon>
        <taxon>Pedosphaerales</taxon>
        <taxon>Pedosphaeraceae</taxon>
        <taxon>Pedosphaera</taxon>
    </lineage>
</organism>
<gene>
    <name evidence="2" type="ORF">Cflav_PD3115</name>
</gene>
<proteinExistence type="predicted"/>
<dbReference type="AlphaFoldDB" id="B9XJJ5"/>
<dbReference type="STRING" id="320771.Cflav_PD3115"/>
<evidence type="ECO:0000313" key="3">
    <source>
        <dbReference type="Proteomes" id="UP000003688"/>
    </source>
</evidence>
<keyword evidence="1" id="KW-0472">Membrane</keyword>
<evidence type="ECO:0000256" key="1">
    <source>
        <dbReference type="SAM" id="Phobius"/>
    </source>
</evidence>
<protein>
    <submittedName>
        <fullName evidence="2">Uncharacterized protein</fullName>
    </submittedName>
</protein>
<keyword evidence="1" id="KW-1133">Transmembrane helix</keyword>
<sequence length="117" mass="12893">MCSNSYSYLQNETGNSCRPPQLDTMKKTYAYEAVAVCAGLVGAFVLVSGLMPIINPGFVDANQTGEYSPRMSFLVPTLLSLPILGLSWHFNKKARAIRQELEKPSHVAESPPEMKNQ</sequence>
<evidence type="ECO:0000313" key="2">
    <source>
        <dbReference type="EMBL" id="EEF60056.1"/>
    </source>
</evidence>
<name>B9XJJ5_PEDPL</name>
<feature type="transmembrane region" description="Helical" evidence="1">
    <location>
        <begin position="29"/>
        <end position="51"/>
    </location>
</feature>